<dbReference type="AlphaFoldDB" id="A0A6N9NK43"/>
<proteinExistence type="predicted"/>
<comment type="caution">
    <text evidence="4">The sequence shown here is derived from an EMBL/GenBank/DDBJ whole genome shotgun (WGS) entry which is preliminary data.</text>
</comment>
<evidence type="ECO:0000313" key="5">
    <source>
        <dbReference type="Proteomes" id="UP000470771"/>
    </source>
</evidence>
<organism evidence="4 5">
    <name type="scientific">Acidiluteibacter ferrifornacis</name>
    <dbReference type="NCBI Taxonomy" id="2692424"/>
    <lineage>
        <taxon>Bacteria</taxon>
        <taxon>Pseudomonadati</taxon>
        <taxon>Bacteroidota</taxon>
        <taxon>Flavobacteriia</taxon>
        <taxon>Flavobacteriales</taxon>
        <taxon>Cryomorphaceae</taxon>
        <taxon>Acidiluteibacter</taxon>
    </lineage>
</organism>
<protein>
    <recommendedName>
        <fullName evidence="3">Outer membrane protein beta-barrel domain-containing protein</fullName>
    </recommendedName>
</protein>
<evidence type="ECO:0000313" key="4">
    <source>
        <dbReference type="EMBL" id="NBG66229.1"/>
    </source>
</evidence>
<feature type="domain" description="Outer membrane protein beta-barrel" evidence="3">
    <location>
        <begin position="9"/>
        <end position="227"/>
    </location>
</feature>
<evidence type="ECO:0000256" key="1">
    <source>
        <dbReference type="ARBA" id="ARBA00022729"/>
    </source>
</evidence>
<feature type="signal peptide" evidence="2">
    <location>
        <begin position="1"/>
        <end position="17"/>
    </location>
</feature>
<keyword evidence="1 2" id="KW-0732">Signal</keyword>
<dbReference type="InterPro" id="IPR027385">
    <property type="entry name" value="Beta-barrel_OMP"/>
</dbReference>
<keyword evidence="5" id="KW-1185">Reference proteome</keyword>
<evidence type="ECO:0000259" key="3">
    <source>
        <dbReference type="Pfam" id="PF13505"/>
    </source>
</evidence>
<feature type="chain" id="PRO_5027063683" description="Outer membrane protein beta-barrel domain-containing protein" evidence="2">
    <location>
        <begin position="18"/>
        <end position="229"/>
    </location>
</feature>
<sequence>MKYLILSLSLAFITLNAASQEDKNFDRSRVSVGVGSVSPLGDLVSDSNGFAGGGISFNIDYAIAASNNMAIVFGFNRGMIQLDEEAINTVKEGGINNSFGVDGSSGKYKMTSFIIGAEARTSGKHYFYVNPYFGLGKLTTPEITYQTFEIFNSTYTTVSNKVTSRSEISTIYGLKLGAHFLLSDHFGIGLFGRYEQGNFRFPGETIVFKSSSNITYEALTTGVNLHFSF</sequence>
<gene>
    <name evidence="4" type="ORF">GQN54_08880</name>
</gene>
<reference evidence="4 5" key="1">
    <citation type="submission" date="2019-12" db="EMBL/GenBank/DDBJ databases">
        <authorList>
            <person name="Zhao J."/>
        </authorList>
    </citation>
    <scope>NUCLEOTIDE SEQUENCE [LARGE SCALE GENOMIC DNA]</scope>
    <source>
        <strain evidence="4 5">S-15</strain>
    </source>
</reference>
<dbReference type="Pfam" id="PF13505">
    <property type="entry name" value="OMP_b-brl"/>
    <property type="match status" value="1"/>
</dbReference>
<name>A0A6N9NK43_9FLAO</name>
<accession>A0A6N9NK43</accession>
<evidence type="ECO:0000256" key="2">
    <source>
        <dbReference type="SAM" id="SignalP"/>
    </source>
</evidence>
<dbReference type="EMBL" id="WWNE01000007">
    <property type="protein sequence ID" value="NBG66229.1"/>
    <property type="molecule type" value="Genomic_DNA"/>
</dbReference>
<dbReference type="Proteomes" id="UP000470771">
    <property type="component" value="Unassembled WGS sequence"/>
</dbReference>
<dbReference type="RefSeq" id="WP_160633188.1">
    <property type="nucleotide sequence ID" value="NZ_WWNE01000007.1"/>
</dbReference>